<dbReference type="Proteomes" id="UP000827976">
    <property type="component" value="Chromosome 8"/>
</dbReference>
<name>A0ACB7VNA4_DIOAL</name>
<evidence type="ECO:0000313" key="2">
    <source>
        <dbReference type="Proteomes" id="UP000827976"/>
    </source>
</evidence>
<proteinExistence type="predicted"/>
<organism evidence="1 2">
    <name type="scientific">Dioscorea alata</name>
    <name type="common">Purple yam</name>
    <dbReference type="NCBI Taxonomy" id="55571"/>
    <lineage>
        <taxon>Eukaryota</taxon>
        <taxon>Viridiplantae</taxon>
        <taxon>Streptophyta</taxon>
        <taxon>Embryophyta</taxon>
        <taxon>Tracheophyta</taxon>
        <taxon>Spermatophyta</taxon>
        <taxon>Magnoliopsida</taxon>
        <taxon>Liliopsida</taxon>
        <taxon>Dioscoreales</taxon>
        <taxon>Dioscoreaceae</taxon>
        <taxon>Dioscorea</taxon>
    </lineage>
</organism>
<comment type="caution">
    <text evidence="1">The sequence shown here is derived from an EMBL/GenBank/DDBJ whole genome shotgun (WGS) entry which is preliminary data.</text>
</comment>
<accession>A0ACB7VNA4</accession>
<reference evidence="2" key="1">
    <citation type="journal article" date="2022" name="Nat. Commun.">
        <title>Chromosome evolution and the genetic basis of agronomically important traits in greater yam.</title>
        <authorList>
            <person name="Bredeson J.V."/>
            <person name="Lyons J.B."/>
            <person name="Oniyinde I.O."/>
            <person name="Okereke N.R."/>
            <person name="Kolade O."/>
            <person name="Nnabue I."/>
            <person name="Nwadili C.O."/>
            <person name="Hribova E."/>
            <person name="Parker M."/>
            <person name="Nwogha J."/>
            <person name="Shu S."/>
            <person name="Carlson J."/>
            <person name="Kariba R."/>
            <person name="Muthemba S."/>
            <person name="Knop K."/>
            <person name="Barton G.J."/>
            <person name="Sherwood A.V."/>
            <person name="Lopez-Montes A."/>
            <person name="Asiedu R."/>
            <person name="Jamnadass R."/>
            <person name="Muchugi A."/>
            <person name="Goodstein D."/>
            <person name="Egesi C.N."/>
            <person name="Featherston J."/>
            <person name="Asfaw A."/>
            <person name="Simpson G.G."/>
            <person name="Dolezel J."/>
            <person name="Hendre P.S."/>
            <person name="Van Deynze A."/>
            <person name="Kumar P.L."/>
            <person name="Obidiegwu J.E."/>
            <person name="Bhattacharjee R."/>
            <person name="Rokhsar D.S."/>
        </authorList>
    </citation>
    <scope>NUCLEOTIDE SEQUENCE [LARGE SCALE GENOMIC DNA]</scope>
    <source>
        <strain evidence="2">cv. TDa95/00328</strain>
    </source>
</reference>
<gene>
    <name evidence="1" type="ORF">IHE45_08G158600</name>
</gene>
<protein>
    <submittedName>
        <fullName evidence="1">Outer arm dynein light chain 1 domain-containing protein</fullName>
    </submittedName>
</protein>
<sequence>MVKFSCFASPLHHQKSKKATQQPDGATHSYSKVISQDKGLKTSTASVDSKAKIEFKNASSSSAELITIPSSLESCQKSGDLQSGSCVEGSSSEFVLMGGLKKSVSLGNVLDKGRDFSYDDITEDEARSPKRIMDRHIDSSRHTDSAESNEHGDFAAAHNQHEFLFSVGVMKHLDGDLPDHSCEHSANHSIESPHLSADTPTGLVKSRSLTNLRVDSDSSTDAALLQELTVPRSKSFENLNLLNELNEEHSPHRADYGTMVGCNEVDIQGGDGSYLNEKNKSEYRSVAGADFHNGNCSVNECGENTICNAEMRGKLQQVSCMQNCDDLTSDELKIKRIEEWISQIEIPSGFSVEEVGESSDTASKKDSHAAAGASPGKPDARNSAGMEVASAYISSLSPAATSVQITNLGLVSVPILSSFAGLKVLNLSGNAIVRINAGVLPKSLQMLNLSKNNMAVIEGLRDLTRLRVLDLSFNRISRIGHGLASCSSLKELNLAGNKISEVEGLHRLLKLYFLDLRFNKISTSKGLGQLAANTSLQAINLEGNPAQRNVGDEQLKKYLLSLLPNLVYFNKQTIRASSSKEVASLQFERELRASHKNTRRTHGSGLHKGSAASSSSHALGSLLKHASSKGRHEHGVSARTKPANHLRNINTKPLGLQQADVIRRIRSEGGFKEH</sequence>
<evidence type="ECO:0000313" key="1">
    <source>
        <dbReference type="EMBL" id="KAH7675765.1"/>
    </source>
</evidence>
<keyword evidence="2" id="KW-1185">Reference proteome</keyword>
<dbReference type="EMBL" id="CM037018">
    <property type="protein sequence ID" value="KAH7675765.1"/>
    <property type="molecule type" value="Genomic_DNA"/>
</dbReference>